<protein>
    <submittedName>
        <fullName evidence="2">Uncharacterized protein DUF222</fullName>
    </submittedName>
</protein>
<sequence>MTDVSDLDSTGQGRHEGVAAAGRAILASVSVWDDGVVERLPEVECLDLIAAMESVKAAAAAVQARATAAFVASRDQRVDDQRSRGELDARQAADARAGSRAEVALARRCSPAQADRHVGFAAAVCHEMPETMAALSGGEISEWRATLLVRETATVSAEHRREIDSRLAPDLRRLGDRALGNAARRAAIELDQEAIVERQRRAAASRQVSVRPAPDGMAYLTILGPMVEIVGAQVALTLAEKQRWVATGDDATDAVRAADRRGPGAWIADRALELLSGRTEGQPQAVEVALVMTPGDLLGGGEGVAEIPGQGPVPGSAARDHVLRLLDLAEQSTAAVWLRRLFTSPDGRDLVAMDSRRRLFGGGLRQLIELRDQICRIPFCDAPIRHVDHVERYADGGPTSAVNAGGVCERHNHVKDAPGWRVQVVAGGLDPGGGAHTLEIITPAGRRHHAVAPPIRGHGTSPTATPSARSPLEDYLERLLAEAS</sequence>
<dbReference type="AlphaFoldDB" id="A0A560WA85"/>
<dbReference type="InterPro" id="IPR003615">
    <property type="entry name" value="HNH_nuc"/>
</dbReference>
<dbReference type="EMBL" id="VIUW01000003">
    <property type="protein sequence ID" value="TWD14537.1"/>
    <property type="molecule type" value="Genomic_DNA"/>
</dbReference>
<evidence type="ECO:0000313" key="2">
    <source>
        <dbReference type="EMBL" id="TWD14537.1"/>
    </source>
</evidence>
<feature type="domain" description="HNH nuclease" evidence="1">
    <location>
        <begin position="363"/>
        <end position="413"/>
    </location>
</feature>
<reference evidence="2 3" key="1">
    <citation type="submission" date="2019-06" db="EMBL/GenBank/DDBJ databases">
        <title>Sequencing the genomes of 1000 actinobacteria strains.</title>
        <authorList>
            <person name="Klenk H.-P."/>
        </authorList>
    </citation>
    <scope>NUCLEOTIDE SEQUENCE [LARGE SCALE GENOMIC DNA]</scope>
    <source>
        <strain evidence="2 3">DSM 18935</strain>
    </source>
</reference>
<name>A0A560WA85_9MICO</name>
<dbReference type="Pfam" id="PF02720">
    <property type="entry name" value="DUF222"/>
    <property type="match status" value="1"/>
</dbReference>
<dbReference type="SMART" id="SM00507">
    <property type="entry name" value="HNHc"/>
    <property type="match status" value="1"/>
</dbReference>
<dbReference type="Proteomes" id="UP000315628">
    <property type="component" value="Unassembled WGS sequence"/>
</dbReference>
<proteinExistence type="predicted"/>
<dbReference type="CDD" id="cd00085">
    <property type="entry name" value="HNHc"/>
    <property type="match status" value="1"/>
</dbReference>
<gene>
    <name evidence="2" type="ORF">FB557_1949</name>
</gene>
<keyword evidence="3" id="KW-1185">Reference proteome</keyword>
<comment type="caution">
    <text evidence="2">The sequence shown here is derived from an EMBL/GenBank/DDBJ whole genome shotgun (WGS) entry which is preliminary data.</text>
</comment>
<evidence type="ECO:0000313" key="3">
    <source>
        <dbReference type="Proteomes" id="UP000315628"/>
    </source>
</evidence>
<dbReference type="OrthoDB" id="5241234at2"/>
<dbReference type="InterPro" id="IPR003870">
    <property type="entry name" value="DUF222"/>
</dbReference>
<organism evidence="2 3">
    <name type="scientific">Marihabitans asiaticum</name>
    <dbReference type="NCBI Taxonomy" id="415218"/>
    <lineage>
        <taxon>Bacteria</taxon>
        <taxon>Bacillati</taxon>
        <taxon>Actinomycetota</taxon>
        <taxon>Actinomycetes</taxon>
        <taxon>Micrococcales</taxon>
        <taxon>Intrasporangiaceae</taxon>
        <taxon>Marihabitans</taxon>
    </lineage>
</organism>
<accession>A0A560WA85</accession>
<dbReference type="RefSeq" id="WP_144857398.1">
    <property type="nucleotide sequence ID" value="NZ_BAAAYT010000005.1"/>
</dbReference>
<evidence type="ECO:0000259" key="1">
    <source>
        <dbReference type="SMART" id="SM00507"/>
    </source>
</evidence>